<dbReference type="AlphaFoldDB" id="A0A0A1THN1"/>
<gene>
    <name evidence="10" type="ORF">VHEMI09986</name>
</gene>
<organism evidence="10 11">
    <name type="scientific">[Torrubiella] hemipterigena</name>
    <dbReference type="NCBI Taxonomy" id="1531966"/>
    <lineage>
        <taxon>Eukaryota</taxon>
        <taxon>Fungi</taxon>
        <taxon>Dikarya</taxon>
        <taxon>Ascomycota</taxon>
        <taxon>Pezizomycotina</taxon>
        <taxon>Sordariomycetes</taxon>
        <taxon>Hypocreomycetidae</taxon>
        <taxon>Hypocreales</taxon>
        <taxon>Clavicipitaceae</taxon>
        <taxon>Clavicipitaceae incertae sedis</taxon>
        <taxon>'Torrubiella' clade</taxon>
    </lineage>
</organism>
<protein>
    <recommendedName>
        <fullName evidence="8">Large ribosomal subunit protein mL67</fullName>
    </recommendedName>
</protein>
<dbReference type="STRING" id="1531966.A0A0A1THN1"/>
<dbReference type="Proteomes" id="UP000039046">
    <property type="component" value="Unassembled WGS sequence"/>
</dbReference>
<accession>A0A0A1THN1</accession>
<keyword evidence="5" id="KW-0496">Mitochondrion</keyword>
<dbReference type="GO" id="GO:0005840">
    <property type="term" value="C:ribosome"/>
    <property type="evidence" value="ECO:0007669"/>
    <property type="project" value="UniProtKB-KW"/>
</dbReference>
<evidence type="ECO:0000256" key="7">
    <source>
        <dbReference type="ARBA" id="ARBA00023274"/>
    </source>
</evidence>
<evidence type="ECO:0000256" key="5">
    <source>
        <dbReference type="ARBA" id="ARBA00023128"/>
    </source>
</evidence>
<evidence type="ECO:0000256" key="1">
    <source>
        <dbReference type="ARBA" id="ARBA00004173"/>
    </source>
</evidence>
<sequence length="255" mass="28339">MFSTTQRTSTRRVPDVFRLVSRQLHGQKRQSGNRKGFQGPEGHGEKIWVFCHRRTQQIIYSFSEKLEQFHALKQLPFNGKKSKPAGLRKDYWSQLARIDVGEGQGGVGRSIYAKLRELKHLHEVSWGDEIRYKTTDEFTARQRREVNAAEANGNEFRPARNKKERGAALNAQKQNAVADLAAILAGQGRGNLVAAQGEDGASTLSSVTVHWANDQDKNYAETWSSNVTHGLLETPTYVGGTAEPAPPKAPEATTA</sequence>
<feature type="region of interest" description="Disordered" evidence="9">
    <location>
        <begin position="234"/>
        <end position="255"/>
    </location>
</feature>
<proteinExistence type="inferred from homology"/>
<evidence type="ECO:0000313" key="10">
    <source>
        <dbReference type="EMBL" id="CEJ94459.1"/>
    </source>
</evidence>
<dbReference type="GO" id="GO:0005739">
    <property type="term" value="C:mitochondrion"/>
    <property type="evidence" value="ECO:0007669"/>
    <property type="project" value="UniProtKB-SubCell"/>
</dbReference>
<dbReference type="InterPro" id="IPR024629">
    <property type="entry name" value="Ribosomal_mL67"/>
</dbReference>
<dbReference type="GO" id="GO:0000150">
    <property type="term" value="F:DNA strand exchange activity"/>
    <property type="evidence" value="ECO:0007669"/>
    <property type="project" value="InterPro"/>
</dbReference>
<name>A0A0A1THN1_9HYPO</name>
<reference evidence="10 11" key="1">
    <citation type="journal article" date="2015" name="Genome Announc.">
        <title>Draft Genome Sequence and Gene Annotation of the Entomopathogenic Fungus Verticillium hemipterigenum.</title>
        <authorList>
            <person name="Horn F."/>
            <person name="Habel A."/>
            <person name="Scharf D.H."/>
            <person name="Dworschak J."/>
            <person name="Brakhage A.A."/>
            <person name="Guthke R."/>
            <person name="Hertweck C."/>
            <person name="Linde J."/>
        </authorList>
    </citation>
    <scope>NUCLEOTIDE SEQUENCE [LARGE SCALE GENOMIC DNA]</scope>
</reference>
<keyword evidence="4" id="KW-0805">Transcription regulation</keyword>
<keyword evidence="7" id="KW-0687">Ribonucleoprotein</keyword>
<dbReference type="HOGENOM" id="CLU_052835_2_0_1"/>
<evidence type="ECO:0000256" key="4">
    <source>
        <dbReference type="ARBA" id="ARBA00023015"/>
    </source>
</evidence>
<evidence type="ECO:0000256" key="2">
    <source>
        <dbReference type="ARBA" id="ARBA00010741"/>
    </source>
</evidence>
<evidence type="ECO:0000256" key="3">
    <source>
        <dbReference type="ARBA" id="ARBA00022980"/>
    </source>
</evidence>
<dbReference type="EMBL" id="CDHN01000007">
    <property type="protein sequence ID" value="CEJ94459.1"/>
    <property type="molecule type" value="Genomic_DNA"/>
</dbReference>
<evidence type="ECO:0000256" key="8">
    <source>
        <dbReference type="ARBA" id="ARBA00035185"/>
    </source>
</evidence>
<evidence type="ECO:0000256" key="6">
    <source>
        <dbReference type="ARBA" id="ARBA00023163"/>
    </source>
</evidence>
<dbReference type="GO" id="GO:1990904">
    <property type="term" value="C:ribonucleoprotein complex"/>
    <property type="evidence" value="ECO:0007669"/>
    <property type="project" value="UniProtKB-KW"/>
</dbReference>
<evidence type="ECO:0000256" key="9">
    <source>
        <dbReference type="SAM" id="MobiDB-lite"/>
    </source>
</evidence>
<dbReference type="GO" id="GO:0003735">
    <property type="term" value="F:structural constituent of ribosome"/>
    <property type="evidence" value="ECO:0007669"/>
    <property type="project" value="TreeGrafter"/>
</dbReference>
<dbReference type="PANTHER" id="PTHR28184:SF1">
    <property type="entry name" value="LARGE RIBOSOMAL SUBUNIT PROTEIN ML67"/>
    <property type="match status" value="1"/>
</dbReference>
<dbReference type="GO" id="GO:0003697">
    <property type="term" value="F:single-stranded DNA binding"/>
    <property type="evidence" value="ECO:0007669"/>
    <property type="project" value="InterPro"/>
</dbReference>
<dbReference type="Pfam" id="PF12829">
    <property type="entry name" value="Mhr1"/>
    <property type="match status" value="1"/>
</dbReference>
<comment type="subcellular location">
    <subcellularLocation>
        <location evidence="1">Mitochondrion</location>
    </subcellularLocation>
</comment>
<evidence type="ECO:0000313" key="11">
    <source>
        <dbReference type="Proteomes" id="UP000039046"/>
    </source>
</evidence>
<keyword evidence="3" id="KW-0689">Ribosomal protein</keyword>
<keyword evidence="6" id="KW-0804">Transcription</keyword>
<comment type="similarity">
    <text evidence="2">Belongs to the mitochondrion-specific ribosomal protein mL67 family.</text>
</comment>
<dbReference type="PANTHER" id="PTHR28184">
    <property type="entry name" value="MITOCHONDRIAL HOMOLOGOUS RECOMBINATION PROTEIN 1"/>
    <property type="match status" value="1"/>
</dbReference>
<keyword evidence="11" id="KW-1185">Reference proteome</keyword>